<dbReference type="OrthoDB" id="1879366at2759"/>
<evidence type="ECO:0000256" key="5">
    <source>
        <dbReference type="ARBA" id="ARBA00023002"/>
    </source>
</evidence>
<feature type="domain" description="Helicase ATP-binding" evidence="8">
    <location>
        <begin position="22"/>
        <end position="200"/>
    </location>
</feature>
<keyword evidence="7" id="KW-0175">Coiled coil</keyword>
<dbReference type="SUPFAM" id="SSF51735">
    <property type="entry name" value="NAD(P)-binding Rossmann-fold domains"/>
    <property type="match status" value="1"/>
</dbReference>
<organism evidence="9 10">
    <name type="scientific">Symbiodinium natans</name>
    <dbReference type="NCBI Taxonomy" id="878477"/>
    <lineage>
        <taxon>Eukaryota</taxon>
        <taxon>Sar</taxon>
        <taxon>Alveolata</taxon>
        <taxon>Dinophyceae</taxon>
        <taxon>Suessiales</taxon>
        <taxon>Symbiodiniaceae</taxon>
        <taxon>Symbiodinium</taxon>
    </lineage>
</organism>
<dbReference type="Pfam" id="PF08240">
    <property type="entry name" value="ADH_N"/>
    <property type="match status" value="1"/>
</dbReference>
<evidence type="ECO:0000256" key="3">
    <source>
        <dbReference type="ARBA" id="ARBA00022806"/>
    </source>
</evidence>
<dbReference type="PROSITE" id="PS51192">
    <property type="entry name" value="HELICASE_ATP_BIND_1"/>
    <property type="match status" value="1"/>
</dbReference>
<proteinExistence type="inferred from homology"/>
<dbReference type="PROSITE" id="PS00059">
    <property type="entry name" value="ADH_ZINC"/>
    <property type="match status" value="1"/>
</dbReference>
<dbReference type="GO" id="GO:0003676">
    <property type="term" value="F:nucleic acid binding"/>
    <property type="evidence" value="ECO:0007669"/>
    <property type="project" value="InterPro"/>
</dbReference>
<dbReference type="InterPro" id="IPR059032">
    <property type="entry name" value="WHD_DDX60"/>
</dbReference>
<evidence type="ECO:0000256" key="2">
    <source>
        <dbReference type="ARBA" id="ARBA00022801"/>
    </source>
</evidence>
<keyword evidence="10" id="KW-1185">Reference proteome</keyword>
<evidence type="ECO:0000256" key="4">
    <source>
        <dbReference type="ARBA" id="ARBA00022840"/>
    </source>
</evidence>
<evidence type="ECO:0000256" key="7">
    <source>
        <dbReference type="SAM" id="Coils"/>
    </source>
</evidence>
<dbReference type="InterPro" id="IPR002328">
    <property type="entry name" value="ADH_Zn_CS"/>
</dbReference>
<dbReference type="InterPro" id="IPR011545">
    <property type="entry name" value="DEAD/DEAH_box_helicase_dom"/>
</dbReference>
<accession>A0A812J6R9</accession>
<dbReference type="SUPFAM" id="SSF52540">
    <property type="entry name" value="P-loop containing nucleoside triphosphate hydrolases"/>
    <property type="match status" value="2"/>
</dbReference>
<dbReference type="SMART" id="SM00829">
    <property type="entry name" value="PKS_ER"/>
    <property type="match status" value="1"/>
</dbReference>
<dbReference type="Gene3D" id="3.40.50.720">
    <property type="entry name" value="NAD(P)-binding Rossmann-like Domain"/>
    <property type="match status" value="1"/>
</dbReference>
<dbReference type="SUPFAM" id="SSF50129">
    <property type="entry name" value="GroES-like"/>
    <property type="match status" value="1"/>
</dbReference>
<dbReference type="Pfam" id="PF00270">
    <property type="entry name" value="DEAD"/>
    <property type="match status" value="1"/>
</dbReference>
<dbReference type="InterPro" id="IPR036291">
    <property type="entry name" value="NAD(P)-bd_dom_sf"/>
</dbReference>
<keyword evidence="6" id="KW-0479">Metal-binding</keyword>
<dbReference type="InterPro" id="IPR011032">
    <property type="entry name" value="GroES-like_sf"/>
</dbReference>
<dbReference type="Pfam" id="PF00107">
    <property type="entry name" value="ADH_zinc_N"/>
    <property type="match status" value="1"/>
</dbReference>
<evidence type="ECO:0000259" key="8">
    <source>
        <dbReference type="PROSITE" id="PS51192"/>
    </source>
</evidence>
<dbReference type="GO" id="GO:0005737">
    <property type="term" value="C:cytoplasm"/>
    <property type="evidence" value="ECO:0007669"/>
    <property type="project" value="TreeGrafter"/>
</dbReference>
<dbReference type="InterPro" id="IPR027417">
    <property type="entry name" value="P-loop_NTPase"/>
</dbReference>
<dbReference type="Pfam" id="PF26076">
    <property type="entry name" value="WHD_DDX60"/>
    <property type="match status" value="1"/>
</dbReference>
<keyword evidence="3" id="KW-0347">Helicase</keyword>
<reference evidence="9" key="1">
    <citation type="submission" date="2021-02" db="EMBL/GenBank/DDBJ databases">
        <authorList>
            <person name="Dougan E. K."/>
            <person name="Rhodes N."/>
            <person name="Thang M."/>
            <person name="Chan C."/>
        </authorList>
    </citation>
    <scope>NUCLEOTIDE SEQUENCE</scope>
</reference>
<sequence length="1365" mass="152676">MDSWDPKERVNFKPDKWQRDLLDIVDSNESALVVAPTASGKTFIGYYVMDQVLREDHEGVAVYVAPSKALVNQVSAEIYARFGSKIYPAHSKSELLGVFLKEYNSAGGVMEAGKWKNCQVLVTIPHILEMLLLSAENQDWVARLRYVVFDEVHCIGEQEGGVQWEHCMQLIPCPFIALSATVSDPSFFHNWLSRVNELKKISKVNIVEHRERWNDLYKYVWHKGELRPLHPFCCLVESSLRRNGMSSDMSLVPREMVQLYQEVRAIIGKNDKWDRLSPGVYFAGQSFVTKIDAREYEKELKETFLQLLHADVLGDEGFSKLTMALQQPPSLQSFKPPPRTEGENEADLTKLVKETSYLQAATLFKLCKDLDQKDIMPAIIFNFSRKEIERMLKKLVEELERLQYNKYWGDEESKIRTRKINDKRRADYEEKKKAYDQAQKMRASAKQEGAAARKSGEIEGRGGNKAEAVDISEDLMLQEPKEPKDISEEIDPEFTFHSARALGVWQEDIDEVLEEAKKKGRAENWMIEGLRRGIGMHHEGLKKPYRDAVEVLFRRGYLRVVFATGTLALGINMPCRSTIFCGDSLESLETPSPKEGEVLVKVRACGVCHTDLHCIKGEVPFPAPAVFGHEISGTILGHGSGVDKSRLPLGGKVACTFIMPCGSCFHCQRGEEDTCAPFFALNRLKGQLYDGSTRLYQEGHPVAMYSFAGLAEYAVVPQTAAFLLPPVLAEKAFSESALLGCAFFTALGAIRNAADLRSGQSTVIVGAGGVGQGIVQLAKHLGASPVIAVDISDEALSLARNLGADHCINARKEDVIERIAELTDGHRADVCIEVIGSKATFEQAIMAVRDGGRACYVGIASPRVRAEVPITHVVRRRISLVGSYGARASKDMPELLDIAAQGGVDLKSAVTRRFSLDEASEAYGLLNEGKIAGHPEMSLKELTGLMFRQMSGRAGRRGFDLLGQVIFLDKPFTKIQRLITSDLSSLAGEFTLSPTILLRALHEYERMLELKEEGSLGRSLEDITQCLAPVFEMPFFQSKTAELKTQVAFHTRFTLELLYREGHIARDGTTRNLANLCTHLFEAEPANLVLCRLLCSGVLHEYLTEEAPKMMKGDRRTHLSVKLVSVLGWIFFRRRLPTTIPKERLPRKKHLPSEGCPRLPPLPSRIKKEIQRYNSQLFEVFQEFAWTVAMTRKHGEIDLTLPASGRSFPVGLDERGEPFDKKSGLGNALFKQVVKYKARSPFSALSGAGDFFLTPSDLSKNCRNVLHLDLNAIPTVACPPTGADANRELEATNSWILDYMIHGQRKYLWEDNGINATRAWKLIDEFVQTLKKAVKALKAFAPADDIVLTTLSQLAKEMEAFHKKA</sequence>
<comment type="similarity">
    <text evidence="6">Belongs to the zinc-containing alcohol dehydrogenase family.</text>
</comment>
<comment type="caution">
    <text evidence="9">The sequence shown here is derived from an EMBL/GenBank/DDBJ whole genome shotgun (WGS) entry which is preliminary data.</text>
</comment>
<dbReference type="PANTHER" id="PTHR44533">
    <property type="entry name" value="DEAD/H RNA HELICASE, PUTATIVE-RELATED"/>
    <property type="match status" value="1"/>
</dbReference>
<feature type="coiled-coil region" evidence="7">
    <location>
        <begin position="385"/>
        <end position="448"/>
    </location>
</feature>
<dbReference type="PANTHER" id="PTHR44533:SF4">
    <property type="entry name" value="DEAD_H RNA HELICASE, PUTATIVE-RELATED"/>
    <property type="match status" value="1"/>
</dbReference>
<evidence type="ECO:0000313" key="9">
    <source>
        <dbReference type="EMBL" id="CAE7192686.1"/>
    </source>
</evidence>
<dbReference type="InterPro" id="IPR020843">
    <property type="entry name" value="ER"/>
</dbReference>
<dbReference type="GO" id="GO:0005524">
    <property type="term" value="F:ATP binding"/>
    <property type="evidence" value="ECO:0007669"/>
    <property type="project" value="UniProtKB-KW"/>
</dbReference>
<keyword evidence="5" id="KW-0560">Oxidoreductase</keyword>
<dbReference type="GO" id="GO:0016787">
    <property type="term" value="F:hydrolase activity"/>
    <property type="evidence" value="ECO:0007669"/>
    <property type="project" value="UniProtKB-KW"/>
</dbReference>
<dbReference type="GO" id="GO:0016491">
    <property type="term" value="F:oxidoreductase activity"/>
    <property type="evidence" value="ECO:0007669"/>
    <property type="project" value="UniProtKB-KW"/>
</dbReference>
<dbReference type="Proteomes" id="UP000604046">
    <property type="component" value="Unassembled WGS sequence"/>
</dbReference>
<gene>
    <name evidence="9" type="ORF">SNAT2548_LOCUS5164</name>
</gene>
<dbReference type="GO" id="GO:0004386">
    <property type="term" value="F:helicase activity"/>
    <property type="evidence" value="ECO:0007669"/>
    <property type="project" value="UniProtKB-KW"/>
</dbReference>
<evidence type="ECO:0000256" key="6">
    <source>
        <dbReference type="RuleBase" id="RU361277"/>
    </source>
</evidence>
<comment type="cofactor">
    <cofactor evidence="6">
        <name>Zn(2+)</name>
        <dbReference type="ChEBI" id="CHEBI:29105"/>
    </cofactor>
</comment>
<keyword evidence="2" id="KW-0378">Hydrolase</keyword>
<dbReference type="SMART" id="SM00487">
    <property type="entry name" value="DEXDc"/>
    <property type="match status" value="1"/>
</dbReference>
<protein>
    <recommendedName>
        <fullName evidence="8">Helicase ATP-binding domain-containing protein</fullName>
    </recommendedName>
</protein>
<dbReference type="InterPro" id="IPR013149">
    <property type="entry name" value="ADH-like_C"/>
</dbReference>
<keyword evidence="6" id="KW-0862">Zinc</keyword>
<dbReference type="InterPro" id="IPR014001">
    <property type="entry name" value="Helicase_ATP-bd"/>
</dbReference>
<dbReference type="Gene3D" id="3.40.50.300">
    <property type="entry name" value="P-loop containing nucleotide triphosphate hydrolases"/>
    <property type="match status" value="3"/>
</dbReference>
<evidence type="ECO:0000256" key="1">
    <source>
        <dbReference type="ARBA" id="ARBA00022741"/>
    </source>
</evidence>
<dbReference type="InterPro" id="IPR013154">
    <property type="entry name" value="ADH-like_N"/>
</dbReference>
<dbReference type="InterPro" id="IPR052431">
    <property type="entry name" value="SKI2_subfamily_helicases"/>
</dbReference>
<dbReference type="EMBL" id="CAJNDS010000328">
    <property type="protein sequence ID" value="CAE7192686.1"/>
    <property type="molecule type" value="Genomic_DNA"/>
</dbReference>
<dbReference type="FunFam" id="3.40.50.300:FF:001039">
    <property type="entry name" value="ATP-dependent RNA helicase DDX60"/>
    <property type="match status" value="1"/>
</dbReference>
<keyword evidence="4" id="KW-0067">ATP-binding</keyword>
<keyword evidence="1" id="KW-0547">Nucleotide-binding</keyword>
<dbReference type="GO" id="GO:0008270">
    <property type="term" value="F:zinc ion binding"/>
    <property type="evidence" value="ECO:0007669"/>
    <property type="project" value="InterPro"/>
</dbReference>
<evidence type="ECO:0000313" key="10">
    <source>
        <dbReference type="Proteomes" id="UP000604046"/>
    </source>
</evidence>
<dbReference type="Gene3D" id="3.90.180.10">
    <property type="entry name" value="Medium-chain alcohol dehydrogenases, catalytic domain"/>
    <property type="match status" value="1"/>
</dbReference>
<name>A0A812J6R9_9DINO</name>